<feature type="transmembrane region" description="Helical" evidence="7">
    <location>
        <begin position="60"/>
        <end position="80"/>
    </location>
</feature>
<sequence>MPAMDVDTALLTIGYGFGQVIIFMVSFFIYMYSVTESMTAGYLVVLTSCEFDTSPKEKTLLANSLLGGMVASGLFIGFLADRYGRKFVIRLALVGALSFSVISALMPDLYSLSVIRIIVGTLYVARATKWGTVSKHLPISPTASRRLHLCR</sequence>
<dbReference type="AlphaFoldDB" id="Q8MZA6"/>
<dbReference type="InterPro" id="IPR005828">
    <property type="entry name" value="MFS_sugar_transport-like"/>
</dbReference>
<dbReference type="FlyBase" id="FBgn0053233">
    <property type="gene designation" value="CG33233"/>
</dbReference>
<dbReference type="Gene3D" id="1.20.1250.20">
    <property type="entry name" value="MFS general substrate transporter like domains"/>
    <property type="match status" value="1"/>
</dbReference>
<dbReference type="HOGENOM" id="CLU_1733379_0_0_1"/>
<dbReference type="ExpressionAtlas" id="Q8MZA6">
    <property type="expression patterns" value="baseline and differential"/>
</dbReference>
<keyword evidence="4 7" id="KW-0812">Transmembrane</keyword>
<proteinExistence type="evidence at transcript level"/>
<evidence type="ECO:0000256" key="2">
    <source>
        <dbReference type="ARBA" id="ARBA00008335"/>
    </source>
</evidence>
<keyword evidence="5 7" id="KW-1133">Transmembrane helix</keyword>
<dbReference type="VEuPathDB" id="VectorBase:FBgn0053233"/>
<dbReference type="PANTHER" id="PTHR23511:SF34">
    <property type="entry name" value="SYNAPTIC VESICLE GLYCOPROTEIN 2"/>
    <property type="match status" value="1"/>
</dbReference>
<comment type="subcellular location">
    <subcellularLocation>
        <location evidence="1">Membrane</location>
        <topology evidence="1">Multi-pass membrane protein</topology>
    </subcellularLocation>
</comment>
<dbReference type="SUPFAM" id="SSF103473">
    <property type="entry name" value="MFS general substrate transporter"/>
    <property type="match status" value="1"/>
</dbReference>
<dbReference type="InterPro" id="IPR036259">
    <property type="entry name" value="MFS_trans_sf"/>
</dbReference>
<dbReference type="OrthoDB" id="10262656at2759"/>
<evidence type="ECO:0000259" key="8">
    <source>
        <dbReference type="PROSITE" id="PS50850"/>
    </source>
</evidence>
<dbReference type="PANTHER" id="PTHR23511">
    <property type="entry name" value="SYNAPTIC VESICLE GLYCOPROTEIN 2"/>
    <property type="match status" value="1"/>
</dbReference>
<dbReference type="InterPro" id="IPR020846">
    <property type="entry name" value="MFS_dom"/>
</dbReference>
<dbReference type="EMBL" id="AY113278">
    <property type="protein sequence ID" value="AAM29283.1"/>
    <property type="molecule type" value="mRNA"/>
</dbReference>
<dbReference type="UCSC" id="CG33233-RC">
    <property type="organism name" value="d. melanogaster"/>
</dbReference>
<evidence type="ECO:0000256" key="1">
    <source>
        <dbReference type="ARBA" id="ARBA00004141"/>
    </source>
</evidence>
<keyword evidence="6 7" id="KW-0472">Membrane</keyword>
<dbReference type="InterPro" id="IPR005829">
    <property type="entry name" value="Sugar_transporter_CS"/>
</dbReference>
<gene>
    <name evidence="9" type="primary">CG12036</name>
    <name evidence="10" type="ORF">CG33233</name>
</gene>
<feature type="transmembrane region" description="Helical" evidence="7">
    <location>
        <begin position="12"/>
        <end position="32"/>
    </location>
</feature>
<accession>Q8MZA6</accession>
<feature type="domain" description="Major facilitator superfamily (MFS) profile" evidence="8">
    <location>
        <begin position="19"/>
        <end position="151"/>
    </location>
</feature>
<feature type="transmembrane region" description="Helical" evidence="7">
    <location>
        <begin position="87"/>
        <end position="103"/>
    </location>
</feature>
<reference evidence="9" key="1">
    <citation type="submission" date="2002-05" db="EMBL/GenBank/DDBJ databases">
        <authorList>
            <person name="Stapleton M."/>
            <person name="Brokstein P."/>
            <person name="Hong L."/>
            <person name="Agbayani A."/>
            <person name="Carlson J."/>
            <person name="Champe M."/>
            <person name="Chavez C."/>
            <person name="Dorsett V."/>
            <person name="Dresnek D."/>
            <person name="Farfan D."/>
            <person name="Frise E."/>
            <person name="George R."/>
            <person name="Gonzalez M."/>
            <person name="Guarin H."/>
            <person name="Kronmiller B."/>
            <person name="Li P."/>
            <person name="Liao G."/>
            <person name="Miranda A."/>
            <person name="Mungall C.J."/>
            <person name="Nunoo J."/>
            <person name="Pacleb J."/>
            <person name="Paragas V."/>
            <person name="Park S."/>
            <person name="Patel S."/>
            <person name="Phouanenavong S."/>
            <person name="Wan K."/>
            <person name="Yu C."/>
            <person name="Lewis S.E."/>
            <person name="Rubin G.M."/>
            <person name="Celniker S."/>
        </authorList>
    </citation>
    <scope>NUCLEOTIDE SEQUENCE</scope>
</reference>
<evidence type="ECO:0000256" key="4">
    <source>
        <dbReference type="ARBA" id="ARBA00022692"/>
    </source>
</evidence>
<keyword evidence="3" id="KW-0813">Transport</keyword>
<dbReference type="PROSITE" id="PS00216">
    <property type="entry name" value="SUGAR_TRANSPORT_1"/>
    <property type="match status" value="1"/>
</dbReference>
<evidence type="ECO:0000256" key="5">
    <source>
        <dbReference type="ARBA" id="ARBA00022989"/>
    </source>
</evidence>
<dbReference type="Pfam" id="PF00083">
    <property type="entry name" value="Sugar_tr"/>
    <property type="match status" value="1"/>
</dbReference>
<dbReference type="PROSITE" id="PS50850">
    <property type="entry name" value="MFS"/>
    <property type="match status" value="1"/>
</dbReference>
<name>Q8MZA6_DROME</name>
<evidence type="ECO:0000256" key="6">
    <source>
        <dbReference type="ARBA" id="ARBA00023136"/>
    </source>
</evidence>
<evidence type="ECO:0000256" key="7">
    <source>
        <dbReference type="SAM" id="Phobius"/>
    </source>
</evidence>
<evidence type="ECO:0000256" key="3">
    <source>
        <dbReference type="ARBA" id="ARBA00022448"/>
    </source>
</evidence>
<dbReference type="AGR" id="FB:FBgn0053233"/>
<comment type="similarity">
    <text evidence="2">Belongs to the major facilitator superfamily.</text>
</comment>
<evidence type="ECO:0000313" key="10">
    <source>
        <dbReference type="FlyBase" id="FBgn0053233"/>
    </source>
</evidence>
<organism evidence="9">
    <name type="scientific">Drosophila melanogaster</name>
    <name type="common">Fruit fly</name>
    <dbReference type="NCBI Taxonomy" id="7227"/>
    <lineage>
        <taxon>Eukaryota</taxon>
        <taxon>Metazoa</taxon>
        <taxon>Ecdysozoa</taxon>
        <taxon>Arthropoda</taxon>
        <taxon>Hexapoda</taxon>
        <taxon>Insecta</taxon>
        <taxon>Pterygota</taxon>
        <taxon>Neoptera</taxon>
        <taxon>Endopterygota</taxon>
        <taxon>Diptera</taxon>
        <taxon>Brachycera</taxon>
        <taxon>Muscomorpha</taxon>
        <taxon>Ephydroidea</taxon>
        <taxon>Drosophilidae</taxon>
        <taxon>Drosophila</taxon>
        <taxon>Sophophora</taxon>
    </lineage>
</organism>
<protein>
    <submittedName>
        <fullName evidence="9">AT17820p</fullName>
    </submittedName>
</protein>
<dbReference type="GO" id="GO:0016020">
    <property type="term" value="C:membrane"/>
    <property type="evidence" value="ECO:0007669"/>
    <property type="project" value="UniProtKB-SubCell"/>
</dbReference>
<dbReference type="GO" id="GO:0022857">
    <property type="term" value="F:transmembrane transporter activity"/>
    <property type="evidence" value="ECO:0007669"/>
    <property type="project" value="InterPro"/>
</dbReference>
<evidence type="ECO:0000313" key="9">
    <source>
        <dbReference type="EMBL" id="AAM29283.1"/>
    </source>
</evidence>